<dbReference type="AlphaFoldDB" id="A0A843W6D7"/>
<reference evidence="2" key="1">
    <citation type="submission" date="2017-07" db="EMBL/GenBank/DDBJ databases">
        <title>Taro Niue Genome Assembly and Annotation.</title>
        <authorList>
            <person name="Atibalentja N."/>
            <person name="Keating K."/>
            <person name="Fields C.J."/>
        </authorList>
    </citation>
    <scope>NUCLEOTIDE SEQUENCE</scope>
    <source>
        <strain evidence="2">Niue_2</strain>
        <tissue evidence="2">Leaf</tissue>
    </source>
</reference>
<feature type="transmembrane region" description="Helical" evidence="1">
    <location>
        <begin position="518"/>
        <end position="535"/>
    </location>
</feature>
<evidence type="ECO:0000256" key="1">
    <source>
        <dbReference type="SAM" id="Phobius"/>
    </source>
</evidence>
<evidence type="ECO:0000313" key="2">
    <source>
        <dbReference type="EMBL" id="MQM00505.1"/>
    </source>
</evidence>
<feature type="transmembrane region" description="Helical" evidence="1">
    <location>
        <begin position="206"/>
        <end position="228"/>
    </location>
</feature>
<keyword evidence="1" id="KW-0472">Membrane</keyword>
<proteinExistence type="predicted"/>
<feature type="transmembrane region" description="Helical" evidence="1">
    <location>
        <begin position="808"/>
        <end position="830"/>
    </location>
</feature>
<keyword evidence="1" id="KW-1133">Transmembrane helix</keyword>
<keyword evidence="1" id="KW-0812">Transmembrane</keyword>
<name>A0A843W6D7_COLES</name>
<dbReference type="EMBL" id="NMUH01002522">
    <property type="protein sequence ID" value="MQM00505.1"/>
    <property type="molecule type" value="Genomic_DNA"/>
</dbReference>
<comment type="caution">
    <text evidence="2">The sequence shown here is derived from an EMBL/GenBank/DDBJ whole genome shotgun (WGS) entry which is preliminary data.</text>
</comment>
<gene>
    <name evidence="2" type="ORF">Taro_033238</name>
</gene>
<feature type="transmembrane region" description="Helical" evidence="1">
    <location>
        <begin position="601"/>
        <end position="625"/>
    </location>
</feature>
<organism evidence="2 3">
    <name type="scientific">Colocasia esculenta</name>
    <name type="common">Wild taro</name>
    <name type="synonym">Arum esculentum</name>
    <dbReference type="NCBI Taxonomy" id="4460"/>
    <lineage>
        <taxon>Eukaryota</taxon>
        <taxon>Viridiplantae</taxon>
        <taxon>Streptophyta</taxon>
        <taxon>Embryophyta</taxon>
        <taxon>Tracheophyta</taxon>
        <taxon>Spermatophyta</taxon>
        <taxon>Magnoliopsida</taxon>
        <taxon>Liliopsida</taxon>
        <taxon>Araceae</taxon>
        <taxon>Aroideae</taxon>
        <taxon>Colocasieae</taxon>
        <taxon>Colocasia</taxon>
    </lineage>
</organism>
<feature type="transmembrane region" description="Helical" evidence="1">
    <location>
        <begin position="677"/>
        <end position="702"/>
    </location>
</feature>
<keyword evidence="3" id="KW-1185">Reference proteome</keyword>
<feature type="transmembrane region" description="Helical" evidence="1">
    <location>
        <begin position="632"/>
        <end position="657"/>
    </location>
</feature>
<protein>
    <submittedName>
        <fullName evidence="2">Uncharacterized protein</fullName>
    </submittedName>
</protein>
<accession>A0A843W6D7</accession>
<evidence type="ECO:0000313" key="3">
    <source>
        <dbReference type="Proteomes" id="UP000652761"/>
    </source>
</evidence>
<feature type="transmembrane region" description="Helical" evidence="1">
    <location>
        <begin position="547"/>
        <end position="569"/>
    </location>
</feature>
<feature type="transmembrane region" description="Helical" evidence="1">
    <location>
        <begin position="459"/>
        <end position="482"/>
    </location>
</feature>
<dbReference type="Proteomes" id="UP000652761">
    <property type="component" value="Unassembled WGS sequence"/>
</dbReference>
<sequence length="1057" mass="115468">MVVPALLVRSLERRRGLSPCSPSHCGVLCGVWVTPGCSIPVVYLPTDVATAVRVSCRDKLGVTTRLPVTTGYLSWLPFLSRWYRDGLGGRDNTRLASGVSVASLACRRVPQGRVALRTFCYKPAVPISVVVAPPVLFCPPSVADFKADGKTVVGSGVESLVELPWLVCNFEVVEVFFQCRPVSPSHCLALHWFRSCVGRVGVGPQLGRAAVVGCVVLGYGLLASLYLGRHPTIGSVTRFLGAVQWHRKVWFPDLVACPRSRVVLLVRVEGCFRIVLTLLVLRESFPTALAGRDSLSQEFVAERSWWRLVRRALPAVASFPVGSECELQESVVAVAGCACYERGCWFTRAAVGFVVVLHIRVGVSRRLKEPTCVVAFTGAGLLLVDSVEVGILARAKQMLVCRVAPLVEHCDTCLWLLSALCWLVVNSGEVLPEFFSIGSGGNRLAVVLVRLALRTVPGLSLPVVVLPPVLLAVEWFVFVLGYRCVAPVWDFMCPCGRVVCFAPRTLRALLDGCLASDVGVRLAVPLVAVLALCAVSSFARGRGLLHAFFLCFLGCSGWWCSAMAFGAMLHTVATFVAKVPFLELCAWRHLSPFDVWPSLPMVVGAVPGVCVLLRADAVVALLKLLVSCGESFLSYVVSAVGATVLHLAEFWCLWWHHVLVLEWFVLCHLEPGCIVLYLGWLLVLVLAPCVMPYVLIVSLFVVSRVCSVFEAYPYRWYATSWPRPVSGFSLSLGSECVQLGYPSYFWSASLCGRRVVLDLCGCFVACAVCRRLGMPGFANLRRLLWHSVCGGVMVVTTKKSWYDLVVPLHLLFSLIGVTMELPIATVIRVVTTWCVSFLSRPINGLRQGSAFRSFYACQKGRAVALRLVTRQPALSHLGGRRIKALAGAPSPSFGIFLLSLLLSEEGILFPLSSSGCGAWWCRRWLVRSLERRRGARRRVLVTVALPIAMGEQCGPDMPAHLHCWFTVWNCSRGRRRDLNASALLDAIPGIASVTRGTDRVEDALSGTGEGAVVPSMEVFRRFQLPAVRAVLEPREDDAQSVGVPSTRRFWHSSASSS</sequence>